<accession>A0A1R1YQI2</accession>
<keyword evidence="2" id="KW-1185">Reference proteome</keyword>
<reference evidence="2" key="1">
    <citation type="submission" date="2017-01" db="EMBL/GenBank/DDBJ databases">
        <authorList>
            <person name="Wang Y."/>
            <person name="White M."/>
            <person name="Kvist S."/>
            <person name="Moncalvo J.-M."/>
        </authorList>
    </citation>
    <scope>NUCLEOTIDE SEQUENCE [LARGE SCALE GENOMIC DNA]</scope>
    <source>
        <strain evidence="2">ID-206-W2</strain>
    </source>
</reference>
<sequence>MTEKERKIVIHSCLRTISVKCSTPQQKDSTSSALKKADAVLYGIKVVLAQATRLIYYYVQHRIQVSPGPFTSKDHEVIFYSTMRALLSEITATIPQKLLNNLHMGFELPGKLTQPVETDSEPYEVRGVIRPHFQETSSTIISCSALSQAPENLNQQGFEQQRKLFYVQSTNAVTSVKTY</sequence>
<organism evidence="1 2">
    <name type="scientific">Smittium culicis</name>
    <dbReference type="NCBI Taxonomy" id="133412"/>
    <lineage>
        <taxon>Eukaryota</taxon>
        <taxon>Fungi</taxon>
        <taxon>Fungi incertae sedis</taxon>
        <taxon>Zoopagomycota</taxon>
        <taxon>Kickxellomycotina</taxon>
        <taxon>Harpellomycetes</taxon>
        <taxon>Harpellales</taxon>
        <taxon>Legeriomycetaceae</taxon>
        <taxon>Smittium</taxon>
    </lineage>
</organism>
<evidence type="ECO:0000313" key="2">
    <source>
        <dbReference type="Proteomes" id="UP000187429"/>
    </source>
</evidence>
<evidence type="ECO:0000313" key="1">
    <source>
        <dbReference type="EMBL" id="OMJ29147.1"/>
    </source>
</evidence>
<protein>
    <submittedName>
        <fullName evidence="1">Uncharacterized protein</fullName>
    </submittedName>
</protein>
<dbReference type="Proteomes" id="UP000187429">
    <property type="component" value="Unassembled WGS sequence"/>
</dbReference>
<dbReference type="AlphaFoldDB" id="A0A1R1YQI2"/>
<gene>
    <name evidence="1" type="ORF">AYI69_g1352</name>
</gene>
<name>A0A1R1YQI2_9FUNG</name>
<proteinExistence type="predicted"/>
<dbReference type="OrthoDB" id="5545891at2759"/>
<comment type="caution">
    <text evidence="1">The sequence shown here is derived from an EMBL/GenBank/DDBJ whole genome shotgun (WGS) entry which is preliminary data.</text>
</comment>
<dbReference type="EMBL" id="LSSM01000362">
    <property type="protein sequence ID" value="OMJ29147.1"/>
    <property type="molecule type" value="Genomic_DNA"/>
</dbReference>